<proteinExistence type="predicted"/>
<sequence>MNILKQEKAIYVIDMFPGEVAWFAGEDLVFSFKVCLVVTVVHIFSNNVDNGTEFILGKFTDDTKLSGAVDMQEERDAIQGNLDSLEEWACANLMKFIKANCKVLHVAWGNPQHEYRLGDEWTESSPAEKDLGVLVDEKLDMSWQCVLAAQKVNHVLGCITRSVTGRWRKVIQKEDLGNYRPVSLTSVPGNMMEQMLLETLLRHVENKEVIGDSQHGFTTGKSCLTNLVTFCDGVTTLVDKGRATDVCLRVGRLYRGIWTDFTVSTLSG</sequence>
<keyword evidence="1" id="KW-0808">Transferase</keyword>
<dbReference type="OrthoDB" id="9036313at2759"/>
<reference evidence="2" key="2">
    <citation type="submission" date="2017-12" db="EMBL/GenBank/DDBJ databases">
        <title>Genome sequence of the Bar-tailed Godwit (Limosa lapponica baueri).</title>
        <authorList>
            <person name="Lima N.C.B."/>
            <person name="Parody-Merino A.M."/>
            <person name="Battley P.F."/>
            <person name="Fidler A.E."/>
            <person name="Prosdocimi F."/>
        </authorList>
    </citation>
    <scope>NUCLEOTIDE SEQUENCE [LARGE SCALE GENOMIC DNA]</scope>
</reference>
<evidence type="ECO:0000313" key="2">
    <source>
        <dbReference type="Proteomes" id="UP000233556"/>
    </source>
</evidence>
<keyword evidence="1" id="KW-0695">RNA-directed DNA polymerase</keyword>
<protein>
    <submittedName>
        <fullName evidence="1">Rna-directed dna polymerase from mobile element jockey-like</fullName>
    </submittedName>
</protein>
<keyword evidence="1" id="KW-0548">Nucleotidyltransferase</keyword>
<reference evidence="2" key="1">
    <citation type="submission" date="2017-11" db="EMBL/GenBank/DDBJ databases">
        <authorList>
            <person name="Lima N.C."/>
            <person name="Parody-Merino A.M."/>
            <person name="Battley P.F."/>
            <person name="Fidler A.E."/>
            <person name="Prosdocimi F."/>
        </authorList>
    </citation>
    <scope>NUCLEOTIDE SEQUENCE [LARGE SCALE GENOMIC DNA]</scope>
</reference>
<dbReference type="EMBL" id="KZ516505">
    <property type="protein sequence ID" value="PKU29671.1"/>
    <property type="molecule type" value="Genomic_DNA"/>
</dbReference>
<dbReference type="PANTHER" id="PTHR33332">
    <property type="entry name" value="REVERSE TRANSCRIPTASE DOMAIN-CONTAINING PROTEIN"/>
    <property type="match status" value="1"/>
</dbReference>
<dbReference type="GO" id="GO:0003964">
    <property type="term" value="F:RNA-directed DNA polymerase activity"/>
    <property type="evidence" value="ECO:0007669"/>
    <property type="project" value="UniProtKB-KW"/>
</dbReference>
<keyword evidence="2" id="KW-1185">Reference proteome</keyword>
<gene>
    <name evidence="1" type="ORF">llap_20025</name>
</gene>
<dbReference type="AlphaFoldDB" id="A0A2I0T790"/>
<evidence type="ECO:0000313" key="1">
    <source>
        <dbReference type="EMBL" id="PKU29671.1"/>
    </source>
</evidence>
<accession>A0A2I0T790</accession>
<organism evidence="1 2">
    <name type="scientific">Limosa lapponica baueri</name>
    <dbReference type="NCBI Taxonomy" id="1758121"/>
    <lineage>
        <taxon>Eukaryota</taxon>
        <taxon>Metazoa</taxon>
        <taxon>Chordata</taxon>
        <taxon>Craniata</taxon>
        <taxon>Vertebrata</taxon>
        <taxon>Euteleostomi</taxon>
        <taxon>Archelosauria</taxon>
        <taxon>Archosauria</taxon>
        <taxon>Dinosauria</taxon>
        <taxon>Saurischia</taxon>
        <taxon>Theropoda</taxon>
        <taxon>Coelurosauria</taxon>
        <taxon>Aves</taxon>
        <taxon>Neognathae</taxon>
        <taxon>Neoaves</taxon>
        <taxon>Charadriiformes</taxon>
        <taxon>Scolopacidae</taxon>
        <taxon>Limosa</taxon>
    </lineage>
</organism>
<name>A0A2I0T790_LIMLA</name>
<dbReference type="Proteomes" id="UP000233556">
    <property type="component" value="Unassembled WGS sequence"/>
</dbReference>